<dbReference type="InterPro" id="IPR010982">
    <property type="entry name" value="Lambda_DNA-bd_dom_sf"/>
</dbReference>
<dbReference type="PROSITE" id="PS50005">
    <property type="entry name" value="TPR"/>
    <property type="match status" value="1"/>
</dbReference>
<dbReference type="SUPFAM" id="SSF48452">
    <property type="entry name" value="TPR-like"/>
    <property type="match status" value="2"/>
</dbReference>
<dbReference type="Gene3D" id="1.25.40.10">
    <property type="entry name" value="Tetratricopeptide repeat domain"/>
    <property type="match status" value="2"/>
</dbReference>
<dbReference type="AlphaFoldDB" id="A0A1S8S6L6"/>
<keyword evidence="1" id="KW-0802">TPR repeat</keyword>
<comment type="caution">
    <text evidence="3">The sequence shown here is derived from an EMBL/GenBank/DDBJ whole genome shotgun (WGS) entry which is preliminary data.</text>
</comment>
<evidence type="ECO:0000313" key="4">
    <source>
        <dbReference type="Proteomes" id="UP000190973"/>
    </source>
</evidence>
<dbReference type="InterPro" id="IPR019734">
    <property type="entry name" value="TPR_rpt"/>
</dbReference>
<protein>
    <submittedName>
        <fullName evidence="3">Helix-turn-helix domain protein</fullName>
    </submittedName>
</protein>
<name>A0A1S8S6L6_CLOBE</name>
<dbReference type="CDD" id="cd00093">
    <property type="entry name" value="HTH_XRE"/>
    <property type="match status" value="1"/>
</dbReference>
<dbReference type="SUPFAM" id="SSF47413">
    <property type="entry name" value="lambda repressor-like DNA-binding domains"/>
    <property type="match status" value="1"/>
</dbReference>
<dbReference type="SMART" id="SM00028">
    <property type="entry name" value="TPR"/>
    <property type="match status" value="3"/>
</dbReference>
<feature type="domain" description="HTH cro/C1-type" evidence="2">
    <location>
        <begin position="13"/>
        <end position="66"/>
    </location>
</feature>
<dbReference type="Proteomes" id="UP000190973">
    <property type="component" value="Unassembled WGS sequence"/>
</dbReference>
<dbReference type="EMBL" id="LZZI01000040">
    <property type="protein sequence ID" value="OOM61120.1"/>
    <property type="molecule type" value="Genomic_DNA"/>
</dbReference>
<dbReference type="InterPro" id="IPR011990">
    <property type="entry name" value="TPR-like_helical_dom_sf"/>
</dbReference>
<accession>A0A1S8S6L6</accession>
<proteinExistence type="predicted"/>
<dbReference type="PROSITE" id="PS50943">
    <property type="entry name" value="HTH_CROC1"/>
    <property type="match status" value="1"/>
</dbReference>
<gene>
    <name evidence="3" type="ORF">CLBCK_24890</name>
</gene>
<sequence>MRYLEILSTGEKIKRARVFKGITLKELCGNKISIAKMSCIENGKIKADTELLNYIAEKIEIDVDYLIEDVYEQISNNLNTIKRNVSCDTDSENKLKDNLSYALKYKYYDLAFELIHILFSYYVEENKVENIQLIVSQYYDLYQRNNTEENTAIYFKDMARYLSQNGEYIEAISYYSKLREMFRLKEDGFDSSEYCLIGYNEALCYQNLRKSEEAYSILSEIIGYVDDLKTDESKGKIYHIYATVCIKLKKDYVDEYKKKAFQYQKYNPISLAASHGNYGKYYFEVEEKEKAISEIEAGIEIFPQDNVEKYVEFLNYCTRILIDNSEYEIAYRITEESLNLAIMTDNIKLIEKSYYFKGIILQKMDKHLEAEKYMNLSLDSLFKFGTREERRNRYVDMGKLYYKLGLTADSLKYFNLALAVDKKI</sequence>
<organism evidence="3 4">
    <name type="scientific">Clostridium beijerinckii</name>
    <name type="common">Clostridium MP</name>
    <dbReference type="NCBI Taxonomy" id="1520"/>
    <lineage>
        <taxon>Bacteria</taxon>
        <taxon>Bacillati</taxon>
        <taxon>Bacillota</taxon>
        <taxon>Clostridia</taxon>
        <taxon>Eubacteriales</taxon>
        <taxon>Clostridiaceae</taxon>
        <taxon>Clostridium</taxon>
    </lineage>
</organism>
<reference evidence="3 4" key="1">
    <citation type="submission" date="2016-05" db="EMBL/GenBank/DDBJ databases">
        <title>Microbial solvent formation.</title>
        <authorList>
            <person name="Poehlein A."/>
            <person name="Montoya Solano J.D."/>
            <person name="Flitsch S."/>
            <person name="Krabben P."/>
            <person name="Duerre P."/>
            <person name="Daniel R."/>
        </authorList>
    </citation>
    <scope>NUCLEOTIDE SEQUENCE [LARGE SCALE GENOMIC DNA]</scope>
    <source>
        <strain evidence="3 4">DSM 53</strain>
    </source>
</reference>
<evidence type="ECO:0000313" key="3">
    <source>
        <dbReference type="EMBL" id="OOM61120.1"/>
    </source>
</evidence>
<dbReference type="Gene3D" id="1.10.260.40">
    <property type="entry name" value="lambda repressor-like DNA-binding domains"/>
    <property type="match status" value="1"/>
</dbReference>
<dbReference type="GO" id="GO:0003677">
    <property type="term" value="F:DNA binding"/>
    <property type="evidence" value="ECO:0007669"/>
    <property type="project" value="InterPro"/>
</dbReference>
<feature type="repeat" description="TPR" evidence="1">
    <location>
        <begin position="272"/>
        <end position="305"/>
    </location>
</feature>
<dbReference type="InterPro" id="IPR001387">
    <property type="entry name" value="Cro/C1-type_HTH"/>
</dbReference>
<evidence type="ECO:0000259" key="2">
    <source>
        <dbReference type="PROSITE" id="PS50943"/>
    </source>
</evidence>
<evidence type="ECO:0000256" key="1">
    <source>
        <dbReference type="PROSITE-ProRule" id="PRU00339"/>
    </source>
</evidence>